<dbReference type="PANTHER" id="PTHR23106">
    <property type="entry name" value="ANGIOGENIC FACTOR WITH G PATCH AND FHA DOMAINS 1"/>
    <property type="match status" value="1"/>
</dbReference>
<evidence type="ECO:0000313" key="4">
    <source>
        <dbReference type="EMBL" id="CAL1681909.1"/>
    </source>
</evidence>
<name>A0AAV2NNP1_9HYME</name>
<feature type="compositionally biased region" description="Acidic residues" evidence="1">
    <location>
        <begin position="223"/>
        <end position="248"/>
    </location>
</feature>
<dbReference type="AlphaFoldDB" id="A0AAV2NNP1"/>
<dbReference type="SMART" id="SM00443">
    <property type="entry name" value="G_patch"/>
    <property type="match status" value="1"/>
</dbReference>
<dbReference type="PROSITE" id="PS50006">
    <property type="entry name" value="FHA_DOMAIN"/>
    <property type="match status" value="1"/>
</dbReference>
<feature type="domain" description="G-patch" evidence="3">
    <location>
        <begin position="468"/>
        <end position="514"/>
    </location>
</feature>
<dbReference type="Proteomes" id="UP001497644">
    <property type="component" value="Chromosome 3"/>
</dbReference>
<dbReference type="InterPro" id="IPR000253">
    <property type="entry name" value="FHA_dom"/>
</dbReference>
<feature type="region of interest" description="Disordered" evidence="1">
    <location>
        <begin position="435"/>
        <end position="468"/>
    </location>
</feature>
<feature type="region of interest" description="Disordered" evidence="1">
    <location>
        <begin position="221"/>
        <end position="265"/>
    </location>
</feature>
<evidence type="ECO:0000313" key="5">
    <source>
        <dbReference type="Proteomes" id="UP001497644"/>
    </source>
</evidence>
<gene>
    <name evidence="4" type="ORF">LPLAT_LOCUS7827</name>
</gene>
<evidence type="ECO:0000259" key="2">
    <source>
        <dbReference type="PROSITE" id="PS50006"/>
    </source>
</evidence>
<evidence type="ECO:0000256" key="1">
    <source>
        <dbReference type="SAM" id="MobiDB-lite"/>
    </source>
</evidence>
<keyword evidence="5" id="KW-1185">Reference proteome</keyword>
<dbReference type="InterPro" id="IPR008984">
    <property type="entry name" value="SMAD_FHA_dom_sf"/>
</dbReference>
<protein>
    <recommendedName>
        <fullName evidence="6">Angiogenic factor with G patch and FHA domains 1</fullName>
    </recommendedName>
</protein>
<reference evidence="4" key="1">
    <citation type="submission" date="2024-04" db="EMBL/GenBank/DDBJ databases">
        <authorList>
            <consortium name="Molecular Ecology Group"/>
        </authorList>
    </citation>
    <scope>NUCLEOTIDE SEQUENCE</scope>
</reference>
<sequence>MDVCEMHSESEEGEIVSDFEEDFTEELCNLPHVLTFICKLRNHIKRQRKKINKLRNKLNGQKHQNLLSAKIYVHCGTQTDPLNLDKSLQDWDISDDVKSSSIVDQVKQVADSALLQNGFVYEETSGMYYDYNTGYYYDTRQGLYYDGNTGIYYYYDEASNTYKFHSQVQVNENEVTNMQLPISQKKEEQKTGKTHKVSDEIDELIKGLSDITIKRYRRHALEENSEDKEPEEGECSESENDDISDEITPDVSTNSESDYEDEPDLAKNYPPCMRIIVKETDLPKLKVGCLFLVTYIGGSLGREGDHSVLISDINVSKYHARFIYDETKKQYHIIDSGSRNGTFLNGKRLSVAKQESEAHEITHGSIIKIGGTKLLCHIHNGNETCGHCEPGLVQQNINLDENKASKKKLHKEELRRLKHKFGFAKDNVSNSQLASGYQDRAEARRQHVGSSHHRDKTEQSSVHTSIAKDNKGFKILSKMGWSEGHSLGKGGDGITEPVSITGNYNKAGIGLSETDFPNIELDSNAEKKQTVWRKTQERYKEIMD</sequence>
<dbReference type="SUPFAM" id="SSF49879">
    <property type="entry name" value="SMAD/FHA domain"/>
    <property type="match status" value="1"/>
</dbReference>
<dbReference type="Pfam" id="PF01585">
    <property type="entry name" value="G-patch"/>
    <property type="match status" value="1"/>
</dbReference>
<dbReference type="PROSITE" id="PS50174">
    <property type="entry name" value="G_PATCH"/>
    <property type="match status" value="1"/>
</dbReference>
<proteinExistence type="predicted"/>
<dbReference type="InterPro" id="IPR053027">
    <property type="entry name" value="AGGF1"/>
</dbReference>
<dbReference type="SMART" id="SM00240">
    <property type="entry name" value="FHA"/>
    <property type="match status" value="1"/>
</dbReference>
<dbReference type="Gene3D" id="2.60.200.20">
    <property type="match status" value="1"/>
</dbReference>
<organism evidence="4 5">
    <name type="scientific">Lasius platythorax</name>
    <dbReference type="NCBI Taxonomy" id="488582"/>
    <lineage>
        <taxon>Eukaryota</taxon>
        <taxon>Metazoa</taxon>
        <taxon>Ecdysozoa</taxon>
        <taxon>Arthropoda</taxon>
        <taxon>Hexapoda</taxon>
        <taxon>Insecta</taxon>
        <taxon>Pterygota</taxon>
        <taxon>Neoptera</taxon>
        <taxon>Endopterygota</taxon>
        <taxon>Hymenoptera</taxon>
        <taxon>Apocrita</taxon>
        <taxon>Aculeata</taxon>
        <taxon>Formicoidea</taxon>
        <taxon>Formicidae</taxon>
        <taxon>Formicinae</taxon>
        <taxon>Lasius</taxon>
        <taxon>Lasius</taxon>
    </lineage>
</organism>
<dbReference type="EMBL" id="OZ034826">
    <property type="protein sequence ID" value="CAL1681909.1"/>
    <property type="molecule type" value="Genomic_DNA"/>
</dbReference>
<dbReference type="CDD" id="cd22686">
    <property type="entry name" value="FHA_AGGF1"/>
    <property type="match status" value="1"/>
</dbReference>
<dbReference type="Pfam" id="PF17780">
    <property type="entry name" value="OCRE"/>
    <property type="match status" value="1"/>
</dbReference>
<evidence type="ECO:0000259" key="3">
    <source>
        <dbReference type="PROSITE" id="PS50174"/>
    </source>
</evidence>
<dbReference type="InterPro" id="IPR000467">
    <property type="entry name" value="G_patch_dom"/>
</dbReference>
<dbReference type="InterPro" id="IPR041591">
    <property type="entry name" value="OCRE"/>
</dbReference>
<dbReference type="Pfam" id="PF00498">
    <property type="entry name" value="FHA"/>
    <property type="match status" value="1"/>
</dbReference>
<feature type="domain" description="FHA" evidence="2">
    <location>
        <begin position="298"/>
        <end position="349"/>
    </location>
</feature>
<dbReference type="GO" id="GO:0003676">
    <property type="term" value="F:nucleic acid binding"/>
    <property type="evidence" value="ECO:0007669"/>
    <property type="project" value="InterPro"/>
</dbReference>
<dbReference type="PANTHER" id="PTHR23106:SF24">
    <property type="entry name" value="ANGIOGENIC FACTOR WITH G PATCH AND FHA DOMAINS 1"/>
    <property type="match status" value="1"/>
</dbReference>
<evidence type="ECO:0008006" key="6">
    <source>
        <dbReference type="Google" id="ProtNLM"/>
    </source>
</evidence>
<accession>A0AAV2NNP1</accession>